<reference evidence="1 2" key="1">
    <citation type="submission" date="2016-10" db="EMBL/GenBank/DDBJ databases">
        <authorList>
            <person name="de Groot N.N."/>
        </authorList>
    </citation>
    <scope>NUCLEOTIDE SEQUENCE [LARGE SCALE GENOMIC DNA]</scope>
    <source>
        <strain evidence="1 2">CGMCC 1.12097</strain>
    </source>
</reference>
<dbReference type="AlphaFoldDB" id="A0A1G5W1E6"/>
<name>A0A1G5W1E6_9HYPH</name>
<organism evidence="1 2">
    <name type="scientific">Mesorhizobium qingshengii</name>
    <dbReference type="NCBI Taxonomy" id="1165689"/>
    <lineage>
        <taxon>Bacteria</taxon>
        <taxon>Pseudomonadati</taxon>
        <taxon>Pseudomonadota</taxon>
        <taxon>Alphaproteobacteria</taxon>
        <taxon>Hyphomicrobiales</taxon>
        <taxon>Phyllobacteriaceae</taxon>
        <taxon>Mesorhizobium</taxon>
    </lineage>
</organism>
<accession>A0A1G5W1E6</accession>
<dbReference type="Proteomes" id="UP000198588">
    <property type="component" value="Unassembled WGS sequence"/>
</dbReference>
<dbReference type="STRING" id="1165689.SAMN02927914_01012"/>
<sequence length="71" mass="8362">MIKSTREVVIHISLLVPLESLLYNMCETRTQNVIVISIYGFSTFAEYILPQIRRRYTLSNIQEICRVLTNR</sequence>
<evidence type="ECO:0000313" key="2">
    <source>
        <dbReference type="Proteomes" id="UP000198588"/>
    </source>
</evidence>
<evidence type="ECO:0000313" key="1">
    <source>
        <dbReference type="EMBL" id="SDA51516.1"/>
    </source>
</evidence>
<gene>
    <name evidence="1" type="ORF">SAMN02927914_01012</name>
</gene>
<dbReference type="EMBL" id="FMXM01000003">
    <property type="protein sequence ID" value="SDA51516.1"/>
    <property type="molecule type" value="Genomic_DNA"/>
</dbReference>
<protein>
    <submittedName>
        <fullName evidence="1">Uncharacterized protein</fullName>
    </submittedName>
</protein>
<proteinExistence type="predicted"/>